<accession>A0ABN2LH99</accession>
<gene>
    <name evidence="1" type="ORF">GCM10009768_17160</name>
</gene>
<dbReference type="EMBL" id="BAAAOB010000001">
    <property type="protein sequence ID" value="GAA1788690.1"/>
    <property type="molecule type" value="Genomic_DNA"/>
</dbReference>
<dbReference type="Pfam" id="PF05742">
    <property type="entry name" value="TANGO2"/>
    <property type="match status" value="1"/>
</dbReference>
<organism evidence="1 2">
    <name type="scientific">Leucobacter iarius</name>
    <dbReference type="NCBI Taxonomy" id="333963"/>
    <lineage>
        <taxon>Bacteria</taxon>
        <taxon>Bacillati</taxon>
        <taxon>Actinomycetota</taxon>
        <taxon>Actinomycetes</taxon>
        <taxon>Micrococcales</taxon>
        <taxon>Microbacteriaceae</taxon>
        <taxon>Leucobacter</taxon>
    </lineage>
</organism>
<evidence type="ECO:0000313" key="2">
    <source>
        <dbReference type="Proteomes" id="UP001500851"/>
    </source>
</evidence>
<dbReference type="InterPro" id="IPR008551">
    <property type="entry name" value="TANGO2"/>
</dbReference>
<comment type="caution">
    <text evidence="1">The sequence shown here is derived from an EMBL/GenBank/DDBJ whole genome shotgun (WGS) entry which is preliminary data.</text>
</comment>
<proteinExistence type="predicted"/>
<keyword evidence="2" id="KW-1185">Reference proteome</keyword>
<evidence type="ECO:0008006" key="3">
    <source>
        <dbReference type="Google" id="ProtNLM"/>
    </source>
</evidence>
<sequence>MPSFHPALDSVAMCTVILDVPTRAGAPIRLLAVRDEDPERAWDPPGEWWPEERPGVVGVRDRRANGAWLAAVGPSVGPGDGAARLAVILNRGETVRPRGAAPLASRGGIVLDAVAGIEPADPPGTAAFNLVEVSTDGARVTEWGGADLRRARLSPGVHMLAHDGVDDRATARIARWLPEFSALREQGSGSGSEPFPEWRERWISLLARSAELGPTDDRAIIRDNRPHGYPTLSLLVCAAEVGDAGVDLVSAVLRRPGRWGSPAFGAPLALR</sequence>
<name>A0ABN2LH99_9MICO</name>
<protein>
    <recommendedName>
        <fullName evidence="3">Transport and Golgi organization protein 2</fullName>
    </recommendedName>
</protein>
<evidence type="ECO:0000313" key="1">
    <source>
        <dbReference type="EMBL" id="GAA1788690.1"/>
    </source>
</evidence>
<dbReference type="Proteomes" id="UP001500851">
    <property type="component" value="Unassembled WGS sequence"/>
</dbReference>
<reference evidence="1 2" key="1">
    <citation type="journal article" date="2019" name="Int. J. Syst. Evol. Microbiol.">
        <title>The Global Catalogue of Microorganisms (GCM) 10K type strain sequencing project: providing services to taxonomists for standard genome sequencing and annotation.</title>
        <authorList>
            <consortium name="The Broad Institute Genomics Platform"/>
            <consortium name="The Broad Institute Genome Sequencing Center for Infectious Disease"/>
            <person name="Wu L."/>
            <person name="Ma J."/>
        </authorList>
    </citation>
    <scope>NUCLEOTIDE SEQUENCE [LARGE SCALE GENOMIC DNA]</scope>
    <source>
        <strain evidence="1 2">JCM 14736</strain>
    </source>
</reference>